<keyword evidence="4" id="KW-1185">Reference proteome</keyword>
<evidence type="ECO:0000259" key="2">
    <source>
        <dbReference type="Pfam" id="PF16871"/>
    </source>
</evidence>
<evidence type="ECO:0000313" key="4">
    <source>
        <dbReference type="Proteomes" id="UP000608754"/>
    </source>
</evidence>
<dbReference type="Proteomes" id="UP000608754">
    <property type="component" value="Unassembled WGS sequence"/>
</dbReference>
<dbReference type="AlphaFoldDB" id="A0A8J7FVS3"/>
<keyword evidence="1" id="KW-0732">Signal</keyword>
<proteinExistence type="predicted"/>
<feature type="domain" description="DUF5077" evidence="2">
    <location>
        <begin position="30"/>
        <end position="142"/>
    </location>
</feature>
<dbReference type="RefSeq" id="WP_194182855.1">
    <property type="nucleotide sequence ID" value="NZ_JADGIK010000004.1"/>
</dbReference>
<dbReference type="EMBL" id="JADGIK010000004">
    <property type="protein sequence ID" value="MBF0597311.1"/>
    <property type="molecule type" value="Genomic_DNA"/>
</dbReference>
<dbReference type="InterPro" id="IPR021862">
    <property type="entry name" value="DUF3472"/>
</dbReference>
<evidence type="ECO:0000256" key="1">
    <source>
        <dbReference type="SAM" id="SignalP"/>
    </source>
</evidence>
<feature type="chain" id="PRO_5035163118" evidence="1">
    <location>
        <begin position="23"/>
        <end position="418"/>
    </location>
</feature>
<name>A0A8J7FVS3_9FLAO</name>
<feature type="signal peptide" evidence="1">
    <location>
        <begin position="1"/>
        <end position="22"/>
    </location>
</feature>
<accession>A0A8J7FVS3</accession>
<organism evidence="3 4">
    <name type="scientific">Faecalibacter rhinopitheci</name>
    <dbReference type="NCBI Taxonomy" id="2779678"/>
    <lineage>
        <taxon>Bacteria</taxon>
        <taxon>Pseudomonadati</taxon>
        <taxon>Bacteroidota</taxon>
        <taxon>Flavobacteriia</taxon>
        <taxon>Flavobacteriales</taxon>
        <taxon>Weeksellaceae</taxon>
        <taxon>Faecalibacter</taxon>
    </lineage>
</organism>
<sequence>MNKTIYLTTICSLLLTISEINAQDYTSYSIPFTGNGFEINPSIKSLTSQKEDISLDNKKIKRLYFKLLGSGNIDIKLKGNTKFKTELEVEFNKTHKTIVWEENNTLLNLGSYTVTKPGYYYVELKTKNKNIAFDDIIISGAATDKGIVYSNNPEYFYWARRGPSCHLSYEIPTEKNVSYYYSEIVVPKGQDQIGSYFMANGFAEGYFGMQVNSSTERRILFSVWSPFVTDDPKSIPEEDKIKLLRKGEDVYTGEFGNEGSGGQSFLRYNWKANDTYRFLLKGEPDRNGNTIYSAWFYIPETSKWKLIASFKRPKTDTYLKRFHSFLENFDPNQGYFTRKAQYNNQWVYDGQWKKVTSAKFTVDATYKANQRVDATGGTTRAGYFLKMGGFFNEITQPNTLFQFNSENIPPQIDLNSLP</sequence>
<protein>
    <submittedName>
        <fullName evidence="3">DUF3472 domain-containing protein</fullName>
    </submittedName>
</protein>
<reference evidence="3" key="1">
    <citation type="submission" date="2020-10" db="EMBL/GenBank/DDBJ databases">
        <authorList>
            <person name="Lu T."/>
            <person name="Wang Q."/>
            <person name="Han X."/>
        </authorList>
    </citation>
    <scope>NUCLEOTIDE SEQUENCE</scope>
    <source>
        <strain evidence="3">WQ 117</strain>
    </source>
</reference>
<dbReference type="Pfam" id="PF16871">
    <property type="entry name" value="DUF5077"/>
    <property type="match status" value="1"/>
</dbReference>
<dbReference type="Pfam" id="PF11958">
    <property type="entry name" value="DUF3472"/>
    <property type="match status" value="1"/>
</dbReference>
<gene>
    <name evidence="3" type="ORF">IM532_07605</name>
</gene>
<comment type="caution">
    <text evidence="3">The sequence shown here is derived from an EMBL/GenBank/DDBJ whole genome shotgun (WGS) entry which is preliminary data.</text>
</comment>
<evidence type="ECO:0000313" key="3">
    <source>
        <dbReference type="EMBL" id="MBF0597311.1"/>
    </source>
</evidence>
<dbReference type="InterPro" id="IPR031712">
    <property type="entry name" value="DUF5077"/>
</dbReference>